<accession>A0A0N4VJJ6</accession>
<reference evidence="3" key="1">
    <citation type="submission" date="2017-02" db="UniProtKB">
        <authorList>
            <consortium name="WormBaseParasite"/>
        </authorList>
    </citation>
    <scope>IDENTIFICATION</scope>
</reference>
<dbReference type="WBParaSite" id="EVEC_0001101701-mRNA-1">
    <property type="protein sequence ID" value="EVEC_0001101701-mRNA-1"/>
    <property type="gene ID" value="EVEC_0001101701"/>
</dbReference>
<gene>
    <name evidence="1" type="ORF">EVEC_LOCUS10342</name>
</gene>
<sequence>MYRMVMASGIRDTENYINGYLRWRRRERIFGLSRRSQLYKKWTFDNDELQSTVWPKIYHIACYGPQICKKDLR</sequence>
<proteinExistence type="predicted"/>
<organism evidence="3">
    <name type="scientific">Enterobius vermicularis</name>
    <name type="common">Human pinworm</name>
    <dbReference type="NCBI Taxonomy" id="51028"/>
    <lineage>
        <taxon>Eukaryota</taxon>
        <taxon>Metazoa</taxon>
        <taxon>Ecdysozoa</taxon>
        <taxon>Nematoda</taxon>
        <taxon>Chromadorea</taxon>
        <taxon>Rhabditida</taxon>
        <taxon>Spirurina</taxon>
        <taxon>Oxyuridomorpha</taxon>
        <taxon>Oxyuroidea</taxon>
        <taxon>Oxyuridae</taxon>
        <taxon>Enterobius</taxon>
    </lineage>
</organism>
<protein>
    <submittedName>
        <fullName evidence="1 3">Uncharacterized protein</fullName>
    </submittedName>
</protein>
<dbReference type="AlphaFoldDB" id="A0A0N4VJJ6"/>
<reference evidence="1 2" key="2">
    <citation type="submission" date="2018-10" db="EMBL/GenBank/DDBJ databases">
        <authorList>
            <consortium name="Pathogen Informatics"/>
        </authorList>
    </citation>
    <scope>NUCLEOTIDE SEQUENCE [LARGE SCALE GENOMIC DNA]</scope>
</reference>
<keyword evidence="2" id="KW-1185">Reference proteome</keyword>
<evidence type="ECO:0000313" key="2">
    <source>
        <dbReference type="Proteomes" id="UP000274131"/>
    </source>
</evidence>
<evidence type="ECO:0000313" key="1">
    <source>
        <dbReference type="EMBL" id="VDD95591.1"/>
    </source>
</evidence>
<evidence type="ECO:0000313" key="3">
    <source>
        <dbReference type="WBParaSite" id="EVEC_0001101701-mRNA-1"/>
    </source>
</evidence>
<dbReference type="EMBL" id="UXUI01010752">
    <property type="protein sequence ID" value="VDD95591.1"/>
    <property type="molecule type" value="Genomic_DNA"/>
</dbReference>
<name>A0A0N4VJJ6_ENTVE</name>
<dbReference type="Proteomes" id="UP000274131">
    <property type="component" value="Unassembled WGS sequence"/>
</dbReference>